<evidence type="ECO:0008006" key="3">
    <source>
        <dbReference type="Google" id="ProtNLM"/>
    </source>
</evidence>
<keyword evidence="2" id="KW-1185">Reference proteome</keyword>
<dbReference type="EMBL" id="GL890970">
    <property type="protein sequence ID" value="EGJ29238.1"/>
    <property type="molecule type" value="Genomic_DNA"/>
</dbReference>
<evidence type="ECO:0000313" key="1">
    <source>
        <dbReference type="EMBL" id="EGJ29238.1"/>
    </source>
</evidence>
<name>F4Y1U6_9CYAN</name>
<organism evidence="1 2">
    <name type="scientific">Moorena producens 3L</name>
    <dbReference type="NCBI Taxonomy" id="489825"/>
    <lineage>
        <taxon>Bacteria</taxon>
        <taxon>Bacillati</taxon>
        <taxon>Cyanobacteriota</taxon>
        <taxon>Cyanophyceae</taxon>
        <taxon>Coleofasciculales</taxon>
        <taxon>Coleofasciculaceae</taxon>
        <taxon>Moorena</taxon>
    </lineage>
</organism>
<gene>
    <name evidence="1" type="ORF">LYNGBM3L_66950</name>
</gene>
<sequence>MFALIDPEQFHDFLLRWIEYLTDQLDIKLIYIDGKTSRGSYDRQSKLKA</sequence>
<proteinExistence type="predicted"/>
<accession>F4Y1U6</accession>
<evidence type="ECO:0000313" key="2">
    <source>
        <dbReference type="Proteomes" id="UP000003959"/>
    </source>
</evidence>
<protein>
    <recommendedName>
        <fullName evidence="3">Transposase</fullName>
    </recommendedName>
</protein>
<dbReference type="AlphaFoldDB" id="F4Y1U6"/>
<dbReference type="Proteomes" id="UP000003959">
    <property type="component" value="Unassembled WGS sequence"/>
</dbReference>
<dbReference type="HOGENOM" id="CLU_3137786_0_0_3"/>
<reference evidence="2" key="1">
    <citation type="journal article" date="2011" name="Proc. Natl. Acad. Sci. U.S.A.">
        <title>Genomic insights into the physiology and ecology of the marine filamentous cyanobacterium Lyngbya majuscula.</title>
        <authorList>
            <person name="Jones A.C."/>
            <person name="Monroe E.A."/>
            <person name="Podell S."/>
            <person name="Hess W.R."/>
            <person name="Klages S."/>
            <person name="Esquenazi E."/>
            <person name="Niessen S."/>
            <person name="Hoover H."/>
            <person name="Rothmann M."/>
            <person name="Lasken R.S."/>
            <person name="Yates J.R.III."/>
            <person name="Reinhardt R."/>
            <person name="Kube M."/>
            <person name="Burkart M.D."/>
            <person name="Allen E.E."/>
            <person name="Dorrestein P.C."/>
            <person name="Gerwick W.H."/>
            <person name="Gerwick L."/>
        </authorList>
    </citation>
    <scope>NUCLEOTIDE SEQUENCE [LARGE SCALE GENOMIC DNA]</scope>
    <source>
        <strain evidence="2">3L</strain>
    </source>
</reference>